<reference evidence="2" key="1">
    <citation type="submission" date="2023-03" db="EMBL/GenBank/DDBJ databases">
        <title>Massive genome expansion in bonnet fungi (Mycena s.s.) driven by repeated elements and novel gene families across ecological guilds.</title>
        <authorList>
            <consortium name="Lawrence Berkeley National Laboratory"/>
            <person name="Harder C.B."/>
            <person name="Miyauchi S."/>
            <person name="Viragh M."/>
            <person name="Kuo A."/>
            <person name="Thoen E."/>
            <person name="Andreopoulos B."/>
            <person name="Lu D."/>
            <person name="Skrede I."/>
            <person name="Drula E."/>
            <person name="Henrissat B."/>
            <person name="Morin E."/>
            <person name="Kohler A."/>
            <person name="Barry K."/>
            <person name="LaButti K."/>
            <person name="Morin E."/>
            <person name="Salamov A."/>
            <person name="Lipzen A."/>
            <person name="Mereny Z."/>
            <person name="Hegedus B."/>
            <person name="Baldrian P."/>
            <person name="Stursova M."/>
            <person name="Weitz H."/>
            <person name="Taylor A."/>
            <person name="Grigoriev I.V."/>
            <person name="Nagy L.G."/>
            <person name="Martin F."/>
            <person name="Kauserud H."/>
        </authorList>
    </citation>
    <scope>NUCLEOTIDE SEQUENCE</scope>
    <source>
        <strain evidence="2">9144</strain>
    </source>
</reference>
<organism evidence="2 3">
    <name type="scientific">Mycena pura</name>
    <dbReference type="NCBI Taxonomy" id="153505"/>
    <lineage>
        <taxon>Eukaryota</taxon>
        <taxon>Fungi</taxon>
        <taxon>Dikarya</taxon>
        <taxon>Basidiomycota</taxon>
        <taxon>Agaricomycotina</taxon>
        <taxon>Agaricomycetes</taxon>
        <taxon>Agaricomycetidae</taxon>
        <taxon>Agaricales</taxon>
        <taxon>Marasmiineae</taxon>
        <taxon>Mycenaceae</taxon>
        <taxon>Mycena</taxon>
    </lineage>
</organism>
<evidence type="ECO:0000313" key="2">
    <source>
        <dbReference type="EMBL" id="KAJ7224038.1"/>
    </source>
</evidence>
<comment type="caution">
    <text evidence="2">The sequence shown here is derived from an EMBL/GenBank/DDBJ whole genome shotgun (WGS) entry which is preliminary data.</text>
</comment>
<proteinExistence type="predicted"/>
<accession>A0AAD6YMJ5</accession>
<feature type="region of interest" description="Disordered" evidence="1">
    <location>
        <begin position="106"/>
        <end position="125"/>
    </location>
</feature>
<evidence type="ECO:0000313" key="3">
    <source>
        <dbReference type="Proteomes" id="UP001219525"/>
    </source>
</evidence>
<dbReference type="Proteomes" id="UP001219525">
    <property type="component" value="Unassembled WGS sequence"/>
</dbReference>
<evidence type="ECO:0000256" key="1">
    <source>
        <dbReference type="SAM" id="MobiDB-lite"/>
    </source>
</evidence>
<gene>
    <name evidence="2" type="ORF">GGX14DRAFT_386841</name>
</gene>
<protein>
    <submittedName>
        <fullName evidence="2">Uncharacterized protein</fullName>
    </submittedName>
</protein>
<name>A0AAD6YMJ5_9AGAR</name>
<dbReference type="EMBL" id="JARJCW010000005">
    <property type="protein sequence ID" value="KAJ7224038.1"/>
    <property type="molecule type" value="Genomic_DNA"/>
</dbReference>
<keyword evidence="3" id="KW-1185">Reference proteome</keyword>
<dbReference type="AlphaFoldDB" id="A0AAD6YMJ5"/>
<sequence>MPAVKFTDSGWRVAGGGEGGQRAADWGVRETLREFTGRVAGGKRQHRTVRQAGCGRQATAAARRAASGKQHDSSYLLLSIVLNATGAKGPRVNEMVHVISSDTEETPFQPKVQAPRKSRVSVKAEPTEKMPALFVDNHKTPRIKMESSLTTTYTPTPEVTADAKDLPLFLAKTWATSFLPALYRELYRSADPMAFRAVGTDVKHPGKATVAILQAVLDTVYPGNTWKIQWGDAICAKVCHICSYLILFLTTTRLSAERRSAFGKAGDAAVQAHFNAPRYFKDHDAALRKRAITQSDALYALQQNGPAFWKYPTPESASHILDPKDPEYIKPKDYLESSMIIATLSQFITAFDDYELIVATHPETGKQMVDPSLELPIGALGMAAAAVERAYGAHKTGQYLKPSAFSAAHVGTAVAGFIVSINNFSVTRWEAILAACGTRAAERGAATEHRLQATSLNGVHENMYVQSSP</sequence>